<name>A0ABV4UUE4_9BACL</name>
<reference evidence="1 2" key="1">
    <citation type="submission" date="2024-09" db="EMBL/GenBank/DDBJ databases">
        <authorList>
            <person name="Makale K.P.P."/>
            <person name="Makhzoum A."/>
            <person name="Rantong G."/>
            <person name="Rahube T.O."/>
        </authorList>
    </citation>
    <scope>NUCLEOTIDE SEQUENCE [LARGE SCALE GENOMIC DNA]</scope>
    <source>
        <strain evidence="1 2">KM_D13</strain>
    </source>
</reference>
<organism evidence="1 2">
    <name type="scientific">Paenibacillus oleatilyticus</name>
    <dbReference type="NCBI Taxonomy" id="2594886"/>
    <lineage>
        <taxon>Bacteria</taxon>
        <taxon>Bacillati</taxon>
        <taxon>Bacillota</taxon>
        <taxon>Bacilli</taxon>
        <taxon>Bacillales</taxon>
        <taxon>Paenibacillaceae</taxon>
        <taxon>Paenibacillus</taxon>
    </lineage>
</organism>
<protein>
    <submittedName>
        <fullName evidence="1">Uncharacterized protein</fullName>
    </submittedName>
</protein>
<evidence type="ECO:0000313" key="1">
    <source>
        <dbReference type="EMBL" id="MFB0840984.1"/>
    </source>
</evidence>
<comment type="caution">
    <text evidence="1">The sequence shown here is derived from an EMBL/GenBank/DDBJ whole genome shotgun (WGS) entry which is preliminary data.</text>
</comment>
<keyword evidence="2" id="KW-1185">Reference proteome</keyword>
<sequence>MKPVQLDLFTFQLAATSLPRDAAGNPLNGFYYEKSSGLFVTYCMGRRHWEGPPPPFEKAWKERIMKERAI</sequence>
<gene>
    <name evidence="1" type="ORF">ACEU3E_02265</name>
</gene>
<evidence type="ECO:0000313" key="2">
    <source>
        <dbReference type="Proteomes" id="UP001575622"/>
    </source>
</evidence>
<dbReference type="RefSeq" id="WP_373948324.1">
    <property type="nucleotide sequence ID" value="NZ_JBHDLN010000001.1"/>
</dbReference>
<dbReference type="Proteomes" id="UP001575622">
    <property type="component" value="Unassembled WGS sequence"/>
</dbReference>
<dbReference type="EMBL" id="JBHDLN010000001">
    <property type="protein sequence ID" value="MFB0840984.1"/>
    <property type="molecule type" value="Genomic_DNA"/>
</dbReference>
<accession>A0ABV4UUE4</accession>
<proteinExistence type="predicted"/>